<keyword evidence="4" id="KW-1003">Cell membrane</keyword>
<feature type="transmembrane region" description="Helical" evidence="8">
    <location>
        <begin position="292"/>
        <end position="310"/>
    </location>
</feature>
<dbReference type="InterPro" id="IPR000522">
    <property type="entry name" value="ABC_transptr_permease_BtuC"/>
</dbReference>
<dbReference type="Gene3D" id="1.10.3470.10">
    <property type="entry name" value="ABC transporter involved in vitamin B12 uptake, BtuC"/>
    <property type="match status" value="1"/>
</dbReference>
<evidence type="ECO:0000256" key="7">
    <source>
        <dbReference type="ARBA" id="ARBA00023136"/>
    </source>
</evidence>
<dbReference type="PANTHER" id="PTHR30472">
    <property type="entry name" value="FERRIC ENTEROBACTIN TRANSPORT SYSTEM PERMEASE PROTEIN"/>
    <property type="match status" value="1"/>
</dbReference>
<gene>
    <name evidence="9" type="ORF">CFL01nite_07840</name>
</gene>
<keyword evidence="3" id="KW-0813">Transport</keyword>
<dbReference type="GO" id="GO:0005886">
    <property type="term" value="C:plasma membrane"/>
    <property type="evidence" value="ECO:0007669"/>
    <property type="project" value="UniProtKB-SubCell"/>
</dbReference>
<reference evidence="9 10" key="1">
    <citation type="submission" date="2019-06" db="EMBL/GenBank/DDBJ databases">
        <title>Whole genome shotgun sequence of Corynebacterium flavescens NBRC 14136.</title>
        <authorList>
            <person name="Hosoyama A."/>
            <person name="Uohara A."/>
            <person name="Ohji S."/>
            <person name="Ichikawa N."/>
        </authorList>
    </citation>
    <scope>NUCLEOTIDE SEQUENCE [LARGE SCALE GENOMIC DNA]</scope>
    <source>
        <strain evidence="9 10">NBRC 14136</strain>
    </source>
</reference>
<comment type="caution">
    <text evidence="9">The sequence shown here is derived from an EMBL/GenBank/DDBJ whole genome shotgun (WGS) entry which is preliminary data.</text>
</comment>
<evidence type="ECO:0000256" key="1">
    <source>
        <dbReference type="ARBA" id="ARBA00004651"/>
    </source>
</evidence>
<evidence type="ECO:0000256" key="8">
    <source>
        <dbReference type="SAM" id="Phobius"/>
    </source>
</evidence>
<evidence type="ECO:0000256" key="6">
    <source>
        <dbReference type="ARBA" id="ARBA00022989"/>
    </source>
</evidence>
<dbReference type="EMBL" id="BJNB01000008">
    <property type="protein sequence ID" value="GEB97289.1"/>
    <property type="molecule type" value="Genomic_DNA"/>
</dbReference>
<protein>
    <submittedName>
        <fullName evidence="9">Iron ABC transporter permease</fullName>
    </submittedName>
</protein>
<accession>A0AB73B6C4</accession>
<organism evidence="9 10">
    <name type="scientific">Corynebacterium flavescens</name>
    <dbReference type="NCBI Taxonomy" id="28028"/>
    <lineage>
        <taxon>Bacteria</taxon>
        <taxon>Bacillati</taxon>
        <taxon>Actinomycetota</taxon>
        <taxon>Actinomycetes</taxon>
        <taxon>Mycobacteriales</taxon>
        <taxon>Corynebacteriaceae</taxon>
        <taxon>Corynebacterium</taxon>
    </lineage>
</organism>
<dbReference type="Pfam" id="PF01032">
    <property type="entry name" value="FecCD"/>
    <property type="match status" value="1"/>
</dbReference>
<dbReference type="CDD" id="cd06550">
    <property type="entry name" value="TM_ABC_iron-siderophores_like"/>
    <property type="match status" value="1"/>
</dbReference>
<dbReference type="FunFam" id="1.10.3470.10:FF:000001">
    <property type="entry name" value="Vitamin B12 ABC transporter permease BtuC"/>
    <property type="match status" value="1"/>
</dbReference>
<dbReference type="GO" id="GO:0022857">
    <property type="term" value="F:transmembrane transporter activity"/>
    <property type="evidence" value="ECO:0007669"/>
    <property type="project" value="InterPro"/>
</dbReference>
<dbReference type="SUPFAM" id="SSF81345">
    <property type="entry name" value="ABC transporter involved in vitamin B12 uptake, BtuC"/>
    <property type="match status" value="1"/>
</dbReference>
<evidence type="ECO:0000313" key="10">
    <source>
        <dbReference type="Proteomes" id="UP000315353"/>
    </source>
</evidence>
<name>A0AB73B6C4_CORFL</name>
<comment type="similarity">
    <text evidence="2">Belongs to the binding-protein-dependent transport system permease family. FecCD subfamily.</text>
</comment>
<dbReference type="RefSeq" id="WP_075729158.1">
    <property type="nucleotide sequence ID" value="NZ_BJNB01000008.1"/>
</dbReference>
<dbReference type="InterPro" id="IPR037294">
    <property type="entry name" value="ABC_BtuC-like"/>
</dbReference>
<evidence type="ECO:0000256" key="5">
    <source>
        <dbReference type="ARBA" id="ARBA00022692"/>
    </source>
</evidence>
<keyword evidence="6 8" id="KW-1133">Transmembrane helix</keyword>
<proteinExistence type="inferred from homology"/>
<feature type="transmembrane region" description="Helical" evidence="8">
    <location>
        <begin position="107"/>
        <end position="127"/>
    </location>
</feature>
<sequence>MSKFVRASHGVRWWLFGFLSVIGLLILGLCVGSREIPLSEVFPRIIPALFYAFGREPNSLEGVDEFTAIIANLRIPRTLLALLAGAALGTAGALIQGHTRNALADPGLLGINAGATLAVVSGVYFGFSGARDAAVLPALLGAGAATLVVFALSSSGATAASPLTLVLAGTAVTALLMAFVNALVITDSAALDTLRTWATGSVSGRSLAVAAAVTPSFILGTALALTQGQALNLLSMGESSARALGLNVVLRRVFGFAAIALLGGAAVSAAGPVAFIGLAAPHAARALWGPDYRVILPASLLIGALLALGADIFGRVAAPGELPMGIVLGLVGAPVFIFLVKRGKVLTP</sequence>
<evidence type="ECO:0000256" key="4">
    <source>
        <dbReference type="ARBA" id="ARBA00022475"/>
    </source>
</evidence>
<feature type="transmembrane region" description="Helical" evidence="8">
    <location>
        <begin position="322"/>
        <end position="340"/>
    </location>
</feature>
<feature type="transmembrane region" description="Helical" evidence="8">
    <location>
        <begin position="165"/>
        <end position="186"/>
    </location>
</feature>
<feature type="transmembrane region" description="Helical" evidence="8">
    <location>
        <begin position="12"/>
        <end position="32"/>
    </location>
</feature>
<evidence type="ECO:0000256" key="3">
    <source>
        <dbReference type="ARBA" id="ARBA00022448"/>
    </source>
</evidence>
<feature type="transmembrane region" description="Helical" evidence="8">
    <location>
        <begin position="134"/>
        <end position="153"/>
    </location>
</feature>
<dbReference type="GeneID" id="82879582"/>
<evidence type="ECO:0000256" key="2">
    <source>
        <dbReference type="ARBA" id="ARBA00007935"/>
    </source>
</evidence>
<dbReference type="GO" id="GO:0033214">
    <property type="term" value="P:siderophore-iron import into cell"/>
    <property type="evidence" value="ECO:0007669"/>
    <property type="project" value="TreeGrafter"/>
</dbReference>
<feature type="transmembrane region" description="Helical" evidence="8">
    <location>
        <begin position="78"/>
        <end position="95"/>
    </location>
</feature>
<feature type="transmembrane region" description="Helical" evidence="8">
    <location>
        <begin position="253"/>
        <end position="280"/>
    </location>
</feature>
<keyword evidence="5 8" id="KW-0812">Transmembrane</keyword>
<comment type="subcellular location">
    <subcellularLocation>
        <location evidence="1">Cell membrane</location>
        <topology evidence="1">Multi-pass membrane protein</topology>
    </subcellularLocation>
</comment>
<dbReference type="AlphaFoldDB" id="A0AB73B6C4"/>
<keyword evidence="7 8" id="KW-0472">Membrane</keyword>
<evidence type="ECO:0000313" key="9">
    <source>
        <dbReference type="EMBL" id="GEB97289.1"/>
    </source>
</evidence>
<feature type="transmembrane region" description="Helical" evidence="8">
    <location>
        <begin position="207"/>
        <end position="226"/>
    </location>
</feature>
<dbReference type="PANTHER" id="PTHR30472:SF1">
    <property type="entry name" value="FE(3+) DICITRATE TRANSPORT SYSTEM PERMEASE PROTEIN FECC-RELATED"/>
    <property type="match status" value="1"/>
</dbReference>
<dbReference type="Proteomes" id="UP000315353">
    <property type="component" value="Unassembled WGS sequence"/>
</dbReference>